<keyword evidence="15" id="KW-1185">Reference proteome</keyword>
<dbReference type="InterPro" id="IPR056858">
    <property type="entry name" value="VSR_TRX"/>
</dbReference>
<reference evidence="14 15" key="1">
    <citation type="journal article" date="2015" name="Sci. Rep.">
        <title>Genome of the facultative scuticociliatosis pathogen Pseudocohnilembus persalinus provides insight into its virulence through horizontal gene transfer.</title>
        <authorList>
            <person name="Xiong J."/>
            <person name="Wang G."/>
            <person name="Cheng J."/>
            <person name="Tian M."/>
            <person name="Pan X."/>
            <person name="Warren A."/>
            <person name="Jiang C."/>
            <person name="Yuan D."/>
            <person name="Miao W."/>
        </authorList>
    </citation>
    <scope>NUCLEOTIDE SEQUENCE [LARGE SCALE GENOMIC DNA]</scope>
    <source>
        <strain evidence="14">36N120E</strain>
    </source>
</reference>
<keyword evidence="9" id="KW-0325">Glycoprotein</keyword>
<dbReference type="OMA" id="CSPKVQL"/>
<dbReference type="InterPro" id="IPR046450">
    <property type="entry name" value="PA_dom_sf"/>
</dbReference>
<dbReference type="OrthoDB" id="10045365at2759"/>
<dbReference type="AlphaFoldDB" id="A0A0V0R152"/>
<evidence type="ECO:0000256" key="6">
    <source>
        <dbReference type="ARBA" id="ARBA00022837"/>
    </source>
</evidence>
<dbReference type="Gene3D" id="3.50.30.30">
    <property type="match status" value="1"/>
</dbReference>
<keyword evidence="7 11" id="KW-1133">Transmembrane helix</keyword>
<keyword evidence="3 11" id="KW-0812">Transmembrane</keyword>
<comment type="caution">
    <text evidence="14">The sequence shown here is derived from an EMBL/GenBank/DDBJ whole genome shotgun (WGS) entry which is preliminary data.</text>
</comment>
<dbReference type="PANTHER" id="PTHR22702">
    <property type="entry name" value="PROTEASE-ASSOCIATED DOMAIN-CONTAINING PROTEIN"/>
    <property type="match status" value="1"/>
</dbReference>
<evidence type="ECO:0000313" key="15">
    <source>
        <dbReference type="Proteomes" id="UP000054937"/>
    </source>
</evidence>
<accession>A0A0V0R152</accession>
<dbReference type="InterPro" id="IPR003137">
    <property type="entry name" value="PA_domain"/>
</dbReference>
<evidence type="ECO:0000256" key="11">
    <source>
        <dbReference type="SAM" id="Phobius"/>
    </source>
</evidence>
<proteinExistence type="predicted"/>
<evidence type="ECO:0000259" key="12">
    <source>
        <dbReference type="Pfam" id="PF02225"/>
    </source>
</evidence>
<keyword evidence="2" id="KW-0245">EGF-like domain</keyword>
<evidence type="ECO:0000313" key="14">
    <source>
        <dbReference type="EMBL" id="KRX08243.1"/>
    </source>
</evidence>
<dbReference type="Pfam" id="PF25011">
    <property type="entry name" value="VSR_TRX"/>
    <property type="match status" value="1"/>
</dbReference>
<feature type="transmembrane region" description="Helical" evidence="11">
    <location>
        <begin position="401"/>
        <end position="423"/>
    </location>
</feature>
<evidence type="ECO:0000256" key="4">
    <source>
        <dbReference type="ARBA" id="ARBA00022729"/>
    </source>
</evidence>
<evidence type="ECO:0000256" key="7">
    <source>
        <dbReference type="ARBA" id="ARBA00022989"/>
    </source>
</evidence>
<dbReference type="GO" id="GO:0016020">
    <property type="term" value="C:membrane"/>
    <property type="evidence" value="ECO:0007669"/>
    <property type="project" value="UniProtKB-SubCell"/>
</dbReference>
<organism evidence="14 15">
    <name type="scientific">Pseudocohnilembus persalinus</name>
    <name type="common">Ciliate</name>
    <dbReference type="NCBI Taxonomy" id="266149"/>
    <lineage>
        <taxon>Eukaryota</taxon>
        <taxon>Sar</taxon>
        <taxon>Alveolata</taxon>
        <taxon>Ciliophora</taxon>
        <taxon>Intramacronucleata</taxon>
        <taxon>Oligohymenophorea</taxon>
        <taxon>Scuticociliatia</taxon>
        <taxon>Philasterida</taxon>
        <taxon>Pseudocohnilembidae</taxon>
        <taxon>Pseudocohnilembus</taxon>
    </lineage>
</organism>
<evidence type="ECO:0000256" key="8">
    <source>
        <dbReference type="ARBA" id="ARBA00023136"/>
    </source>
</evidence>
<keyword evidence="6" id="KW-0106">Calcium</keyword>
<evidence type="ECO:0000256" key="5">
    <source>
        <dbReference type="ARBA" id="ARBA00022737"/>
    </source>
</evidence>
<evidence type="ECO:0000256" key="10">
    <source>
        <dbReference type="ARBA" id="ARBA00037847"/>
    </source>
</evidence>
<keyword evidence="8 11" id="KW-0472">Membrane</keyword>
<comment type="subcellular location">
    <subcellularLocation>
        <location evidence="10">Endomembrane system</location>
        <topology evidence="10">Single-pass membrane protein</topology>
    </subcellularLocation>
    <subcellularLocation>
        <location evidence="1">Membrane</location>
        <topology evidence="1">Single-pass type I membrane protein</topology>
    </subcellularLocation>
</comment>
<evidence type="ECO:0000256" key="2">
    <source>
        <dbReference type="ARBA" id="ARBA00022536"/>
    </source>
</evidence>
<evidence type="ECO:0000256" key="9">
    <source>
        <dbReference type="ARBA" id="ARBA00023180"/>
    </source>
</evidence>
<evidence type="ECO:0000256" key="1">
    <source>
        <dbReference type="ARBA" id="ARBA00004479"/>
    </source>
</evidence>
<evidence type="ECO:0000256" key="3">
    <source>
        <dbReference type="ARBA" id="ARBA00022692"/>
    </source>
</evidence>
<keyword evidence="4" id="KW-0732">Signal</keyword>
<evidence type="ECO:0000259" key="13">
    <source>
        <dbReference type="Pfam" id="PF25011"/>
    </source>
</evidence>
<keyword evidence="5" id="KW-0677">Repeat</keyword>
<feature type="domain" description="Vacuolar sorting receptor thioredoxin-like" evidence="13">
    <location>
        <begin position="189"/>
        <end position="364"/>
    </location>
</feature>
<protein>
    <submittedName>
        <fullName evidence="14">Uncharacterized protein</fullName>
    </submittedName>
</protein>
<dbReference type="SUPFAM" id="SSF52025">
    <property type="entry name" value="PA domain"/>
    <property type="match status" value="1"/>
</dbReference>
<name>A0A0V0R152_PSEPJ</name>
<dbReference type="Proteomes" id="UP000054937">
    <property type="component" value="Unassembled WGS sequence"/>
</dbReference>
<sequence length="468" mass="53518">MNIEFNDMINYSIANFGAIPYGTKSVAPLMVAQPLNACEPLILPQQGDEAENQNQNLNQNQNQSKNKNQLEAPYILIERGGCSFTQKAMIAQAAGAKMAIIMDNQFDDLNMVVLSDDGFGDNVEIPTIFISQEDGQNIVNVYNDQNPVPNQVYDFFQMAISFEVQQTEVVDMKVFINPPYSGNYQLLNKFFNKYNYISDLEKQGKFVFSPVYQIFKNHIEGVVDKKADCTRNGRYCTYDQDGPKTGTGRDLINEYLYQICLQKVEGTQKWFNYLRYQHRNCHSIANIHQCANIESQVNDYDDKKIKECMYPDGSNEYTDADHQLLEEQISLQKRANIHYFPSVVINNKTYRGTLNGSEVMEAVCATFAKTSSKCKQFLEKTQKNFDITPNSTSMVGNGPDVLFIVFVVVVILVLFFLFMMFVYRRMVAKDLQKEMNAEVNQIVSQYMAFNESSRQAGKLNISTNDQEF</sequence>
<dbReference type="EMBL" id="LDAU01000067">
    <property type="protein sequence ID" value="KRX08243.1"/>
    <property type="molecule type" value="Genomic_DNA"/>
</dbReference>
<gene>
    <name evidence="14" type="ORF">PPERSA_01173</name>
</gene>
<feature type="domain" description="PA" evidence="12">
    <location>
        <begin position="57"/>
        <end position="138"/>
    </location>
</feature>
<dbReference type="Pfam" id="PF02225">
    <property type="entry name" value="PA"/>
    <property type="match status" value="1"/>
</dbReference>
<dbReference type="GO" id="GO:0012505">
    <property type="term" value="C:endomembrane system"/>
    <property type="evidence" value="ECO:0007669"/>
    <property type="project" value="UniProtKB-SubCell"/>
</dbReference>
<dbReference type="PANTHER" id="PTHR22702:SF1">
    <property type="entry name" value="PROTEASE-ASSOCIATED DOMAIN-CONTAINING PROTEIN 1"/>
    <property type="match status" value="1"/>
</dbReference>
<dbReference type="InParanoid" id="A0A0V0R152"/>